<dbReference type="EMBL" id="CAVNYO010000444">
    <property type="protein sequence ID" value="CAK5281085.1"/>
    <property type="molecule type" value="Genomic_DNA"/>
</dbReference>
<comment type="caution">
    <text evidence="1">The sequence shown here is derived from an EMBL/GenBank/DDBJ whole genome shotgun (WGS) entry which is preliminary data.</text>
</comment>
<name>A0AAD2GYU7_9AGAR</name>
<protein>
    <submittedName>
        <fullName evidence="1">Uncharacterized protein</fullName>
    </submittedName>
</protein>
<evidence type="ECO:0000313" key="1">
    <source>
        <dbReference type="EMBL" id="CAK5265545.1"/>
    </source>
</evidence>
<dbReference type="Proteomes" id="UP001295794">
    <property type="component" value="Unassembled WGS sequence"/>
</dbReference>
<reference evidence="1" key="1">
    <citation type="submission" date="2023-11" db="EMBL/GenBank/DDBJ databases">
        <authorList>
            <person name="De Vega J J."/>
            <person name="De Vega J J."/>
        </authorList>
    </citation>
    <scope>NUCLEOTIDE SEQUENCE</scope>
</reference>
<organism evidence="1 3">
    <name type="scientific">Mycena citricolor</name>
    <dbReference type="NCBI Taxonomy" id="2018698"/>
    <lineage>
        <taxon>Eukaryota</taxon>
        <taxon>Fungi</taxon>
        <taxon>Dikarya</taxon>
        <taxon>Basidiomycota</taxon>
        <taxon>Agaricomycotina</taxon>
        <taxon>Agaricomycetes</taxon>
        <taxon>Agaricomycetidae</taxon>
        <taxon>Agaricales</taxon>
        <taxon>Marasmiineae</taxon>
        <taxon>Mycenaceae</taxon>
        <taxon>Mycena</taxon>
    </lineage>
</organism>
<feature type="non-terminal residue" evidence="1">
    <location>
        <position position="1"/>
    </location>
</feature>
<gene>
    <name evidence="2" type="ORF">MYCIT1_LOCUS31961</name>
    <name evidence="1" type="ORF">MYCIT1_LOCUS6612</name>
</gene>
<evidence type="ECO:0000313" key="3">
    <source>
        <dbReference type="Proteomes" id="UP001295794"/>
    </source>
</evidence>
<sequence length="56" mass="6204">DDLIIVTSRIRHSQKASMLDAALARVNRESRSTKRMTCVTEGHNLHALLGCDLCVP</sequence>
<proteinExistence type="predicted"/>
<keyword evidence="3" id="KW-1185">Reference proteome</keyword>
<evidence type="ECO:0000313" key="2">
    <source>
        <dbReference type="EMBL" id="CAK5281085.1"/>
    </source>
</evidence>
<accession>A0AAD2GYU7</accession>
<dbReference type="AlphaFoldDB" id="A0AAD2GYU7"/>
<dbReference type="EMBL" id="CAVNYO010000092">
    <property type="protein sequence ID" value="CAK5265545.1"/>
    <property type="molecule type" value="Genomic_DNA"/>
</dbReference>